<dbReference type="EMBL" id="ACIN03000001">
    <property type="protein sequence ID" value="ESK66513.1"/>
    <property type="molecule type" value="Genomic_DNA"/>
</dbReference>
<dbReference type="OrthoDB" id="9810135at2"/>
<evidence type="ECO:0000256" key="12">
    <source>
        <dbReference type="ARBA" id="ARBA00034808"/>
    </source>
</evidence>
<evidence type="ECO:0000256" key="7">
    <source>
        <dbReference type="ARBA" id="ARBA00022840"/>
    </source>
</evidence>
<dbReference type="GO" id="GO:0033202">
    <property type="term" value="C:DNA helicase complex"/>
    <property type="evidence" value="ECO:0007669"/>
    <property type="project" value="TreeGrafter"/>
</dbReference>
<dbReference type="PROSITE" id="PS51217">
    <property type="entry name" value="UVRD_HELICASE_CTER"/>
    <property type="match status" value="1"/>
</dbReference>
<keyword evidence="6" id="KW-0269">Exonuclease</keyword>
<dbReference type="NCBIfam" id="TIGR02785">
    <property type="entry name" value="addA_Gpos"/>
    <property type="match status" value="1"/>
</dbReference>
<keyword evidence="7 14" id="KW-0067">ATP-binding</keyword>
<keyword evidence="4 14" id="KW-0378">Hydrolase</keyword>
<keyword evidence="9" id="KW-0234">DNA repair</keyword>
<dbReference type="Gene3D" id="3.90.320.10">
    <property type="match status" value="1"/>
</dbReference>
<dbReference type="InterPro" id="IPR038726">
    <property type="entry name" value="PDDEXK_AddAB-type"/>
</dbReference>
<keyword evidence="5 14" id="KW-0347">Helicase</keyword>
<reference evidence="18" key="1">
    <citation type="submission" date="2013-06" db="EMBL/GenBank/DDBJ databases">
        <authorList>
            <person name="Weinstock G."/>
            <person name="Sodergren E."/>
            <person name="Clifton S."/>
            <person name="Fulton L."/>
            <person name="Fulton B."/>
            <person name="Courtney L."/>
            <person name="Fronick C."/>
            <person name="Harrison M."/>
            <person name="Strong C."/>
            <person name="Farmer C."/>
            <person name="Delahaunty K."/>
            <person name="Markovic C."/>
            <person name="Hall O."/>
            <person name="Minx P."/>
            <person name="Tomlinson C."/>
            <person name="Mitreva M."/>
            <person name="Nelson J."/>
            <person name="Hou S."/>
            <person name="Wollam A."/>
            <person name="Pepin K.H."/>
            <person name="Johnson M."/>
            <person name="Bhonagiri V."/>
            <person name="Nash W.E."/>
            <person name="Warren W."/>
            <person name="Chinwalla A."/>
            <person name="Mardis E.R."/>
            <person name="Wilson R.K."/>
        </authorList>
    </citation>
    <scope>NUCLEOTIDE SEQUENCE [LARGE SCALE GENOMIC DNA]</scope>
    <source>
        <strain evidence="18">ATCC 49176</strain>
    </source>
</reference>
<proteinExistence type="predicted"/>
<evidence type="ECO:0000256" key="9">
    <source>
        <dbReference type="ARBA" id="ARBA00023204"/>
    </source>
</evidence>
<dbReference type="InterPro" id="IPR011335">
    <property type="entry name" value="Restrct_endonuc-II-like"/>
</dbReference>
<comment type="catalytic activity">
    <reaction evidence="13">
        <text>ATP + H2O = ADP + phosphate + H(+)</text>
        <dbReference type="Rhea" id="RHEA:13065"/>
        <dbReference type="ChEBI" id="CHEBI:15377"/>
        <dbReference type="ChEBI" id="CHEBI:15378"/>
        <dbReference type="ChEBI" id="CHEBI:30616"/>
        <dbReference type="ChEBI" id="CHEBI:43474"/>
        <dbReference type="ChEBI" id="CHEBI:456216"/>
        <dbReference type="EC" id="5.6.2.4"/>
    </reaction>
</comment>
<dbReference type="GO" id="GO:0005524">
    <property type="term" value="F:ATP binding"/>
    <property type="evidence" value="ECO:0007669"/>
    <property type="project" value="UniProtKB-UniRule"/>
</dbReference>
<dbReference type="GeneID" id="84816368"/>
<dbReference type="Pfam" id="PF00580">
    <property type="entry name" value="UvrD-helicase"/>
    <property type="match status" value="1"/>
</dbReference>
<gene>
    <name evidence="18" type="ORF">GCWU000182_000203</name>
</gene>
<comment type="catalytic activity">
    <reaction evidence="11">
        <text>Couples ATP hydrolysis with the unwinding of duplex DNA by translocating in the 3'-5' direction.</text>
        <dbReference type="EC" id="5.6.2.4"/>
    </reaction>
</comment>
<protein>
    <recommendedName>
        <fullName evidence="12">DNA 3'-5' helicase</fullName>
        <ecNumber evidence="12">5.6.2.4</ecNumber>
    </recommendedName>
</protein>
<keyword evidence="15" id="KW-0175">Coiled coil</keyword>
<dbReference type="GO" id="GO:0006302">
    <property type="term" value="P:double-strand break repair"/>
    <property type="evidence" value="ECO:0007669"/>
    <property type="project" value="InterPro"/>
</dbReference>
<feature type="coiled-coil region" evidence="15">
    <location>
        <begin position="306"/>
        <end position="336"/>
    </location>
</feature>
<evidence type="ECO:0000256" key="1">
    <source>
        <dbReference type="ARBA" id="ARBA00022722"/>
    </source>
</evidence>
<dbReference type="InterPro" id="IPR000212">
    <property type="entry name" value="DNA_helicase_UvrD/REP"/>
</dbReference>
<dbReference type="GO" id="GO:0016887">
    <property type="term" value="F:ATP hydrolysis activity"/>
    <property type="evidence" value="ECO:0007669"/>
    <property type="project" value="RHEA"/>
</dbReference>
<accession>W1Q5G1</accession>
<dbReference type="SUPFAM" id="SSF52540">
    <property type="entry name" value="P-loop containing nucleoside triphosphate hydrolases"/>
    <property type="match status" value="1"/>
</dbReference>
<organism evidence="18 19">
    <name type="scientific">Abiotrophia defectiva ATCC 49176</name>
    <dbReference type="NCBI Taxonomy" id="592010"/>
    <lineage>
        <taxon>Bacteria</taxon>
        <taxon>Bacillati</taxon>
        <taxon>Bacillota</taxon>
        <taxon>Bacilli</taxon>
        <taxon>Lactobacillales</taxon>
        <taxon>Aerococcaceae</taxon>
        <taxon>Abiotrophia</taxon>
    </lineage>
</organism>
<evidence type="ECO:0000313" key="18">
    <source>
        <dbReference type="EMBL" id="ESK66513.1"/>
    </source>
</evidence>
<evidence type="ECO:0000256" key="6">
    <source>
        <dbReference type="ARBA" id="ARBA00022839"/>
    </source>
</evidence>
<sequence length="1311" mass="149786">MTLGTLPAKPLNSRFNDSQWEAIHQRGSNILVSASAGSGKTTVLIERILNHLLTHYANMDQLLVSTFTEAAASEMKARMENRLKQAVNQTADRAEQAHLVSQLQLLPASHIRTLHSFCLQVIQQYFYIIDFDPSFRLLTDETQKSLLYQEVWQELMIDLAQDPDWQEKLFHLLAQFSPGPSDQGLYQLILDLYQFASSHPEPQVWLSQLADQALHFEDFAKTGLYQAVLLPEWQASLSHAQHLLEQALAGLESLTDAMISKLQPLLEAERSQVQALQTVLTNQDLAQVFAHFQKIAFDRWPSGKKAEEDKELLEQVKALRDQAKEQIERVRQLMVLDYDTTVYVEGQAGASIQDLAHLTLEFRQALWQAKVAQNCIDYNDLEHLTLDILAPYDADLGQRQPSEAALYYQDLFREVLVDEYQDINDIQATILSFLSRERRQDLSGNLFMVGDVKQSIYGFRMAEPSLFLAKYQAYQEGKGGHLIVLDANYRSRDEILQFTNFVFQRLMDPGFGEMQYGAMESLKTGNHSFLPAPPDPKFDIEFLLYESSAADEGEPEDQELDLEQGVETSLEAEAWLIGRDIQARVQAGWQIYDKELGQQRPVTYQDFVILSSTRHPFQPVKQVFEQLGIPLLSQNVENYFQRQEIRLMLALLKLIDNPHQDIPLVAILRSHFVGLSDEQLSQIRIRVPSSGSFYEACQQVLLIEEASLVALQETLGNFMGKLKEWRQLAQRVDLVTLIWTLYQETYFLDYVAGLDQGDQRQANLHAFYERVVEFEAGNYKGLTAFVGFIEQIMAHDQDLAEPLLLSEDQNFVRVMTVHASKGLEFPFVYLMQTGKRFNIQDTQKVYVPSKRYGLGLDYLDIKHQLQYPSFIKEAIKLERRGQLKSEEMRKLYVALTRCEQKLVIVGSVKSQDQVQTKQEQVVAASGQELVMNRALRQGAGSWLDWLLMATAFSGRHPQSTTDFTNEQVRLTYVAEAELLPLLKASTSRPWLQDDQNWLADLKLTVDQHEVTSEVGAFIQSLLESQYDYGLASKTSSYQSVSELKRLYEEPHNEKLSHFTDRRPGQISWDWLTQEDEERAEESETGQKAGIQSIRFTGDTFQAPRFVRERQAYTAAQIGTFTHYVMQQLDFSALEGLDVSDYPAAIQEQAQAWLAAGFMEASQWEAVKLASICQFLASDLGQVLIKQAKSLHCEQAFSYRLPAAKLFARQLGADQLQELADSQLLVHGVVDNYLNLPDGRLILIDYKTDRYRPWANLTKSAQIDQIVDKYRFQMSLYARALSLAKGKAVTDVYLVLLDFDQVVPVTDLYDFE</sequence>
<dbReference type="GO" id="GO:0004527">
    <property type="term" value="F:exonuclease activity"/>
    <property type="evidence" value="ECO:0007669"/>
    <property type="project" value="UniProtKB-KW"/>
</dbReference>
<evidence type="ECO:0000256" key="14">
    <source>
        <dbReference type="PROSITE-ProRule" id="PRU00560"/>
    </source>
</evidence>
<evidence type="ECO:0000256" key="8">
    <source>
        <dbReference type="ARBA" id="ARBA00023125"/>
    </source>
</evidence>
<feature type="binding site" evidence="14">
    <location>
        <begin position="34"/>
        <end position="41"/>
    </location>
    <ligand>
        <name>ATP</name>
        <dbReference type="ChEBI" id="CHEBI:30616"/>
    </ligand>
</feature>
<evidence type="ECO:0000256" key="10">
    <source>
        <dbReference type="ARBA" id="ARBA00023235"/>
    </source>
</evidence>
<feature type="domain" description="UvrD-like helicase ATP-binding" evidence="16">
    <location>
        <begin position="13"/>
        <end position="492"/>
    </location>
</feature>
<dbReference type="InterPro" id="IPR011604">
    <property type="entry name" value="PDDEXK-like_dom_sf"/>
</dbReference>
<dbReference type="PANTHER" id="PTHR11070">
    <property type="entry name" value="UVRD / RECB / PCRA DNA HELICASE FAMILY MEMBER"/>
    <property type="match status" value="1"/>
</dbReference>
<dbReference type="HOGENOM" id="CLU_001114_3_1_9"/>
<dbReference type="Proteomes" id="UP000019050">
    <property type="component" value="Unassembled WGS sequence"/>
</dbReference>
<dbReference type="GO" id="GO:0005829">
    <property type="term" value="C:cytosol"/>
    <property type="evidence" value="ECO:0007669"/>
    <property type="project" value="TreeGrafter"/>
</dbReference>
<comment type="caution">
    <text evidence="18">The sequence shown here is derived from an EMBL/GenBank/DDBJ whole genome shotgun (WGS) entry which is preliminary data.</text>
</comment>
<evidence type="ECO:0000256" key="4">
    <source>
        <dbReference type="ARBA" id="ARBA00022801"/>
    </source>
</evidence>
<dbReference type="InterPro" id="IPR014016">
    <property type="entry name" value="UvrD-like_ATP-bd"/>
</dbReference>
<dbReference type="PANTHER" id="PTHR11070:SF48">
    <property type="entry name" value="ATP-DEPENDENT HELICASE_NUCLEASE SUBUNIT A"/>
    <property type="match status" value="1"/>
</dbReference>
<dbReference type="InterPro" id="IPR014152">
    <property type="entry name" value="AddA"/>
</dbReference>
<dbReference type="Gene3D" id="1.10.486.10">
    <property type="entry name" value="PCRA, domain 4"/>
    <property type="match status" value="1"/>
</dbReference>
<evidence type="ECO:0000256" key="13">
    <source>
        <dbReference type="ARBA" id="ARBA00048988"/>
    </source>
</evidence>
<dbReference type="STRING" id="592010.GCWU000182_000203"/>
<keyword evidence="2 14" id="KW-0547">Nucleotide-binding</keyword>
<dbReference type="InterPro" id="IPR014017">
    <property type="entry name" value="DNA_helicase_UvrD-like_C"/>
</dbReference>
<dbReference type="Gene3D" id="3.40.50.300">
    <property type="entry name" value="P-loop containing nucleotide triphosphate hydrolases"/>
    <property type="match status" value="4"/>
</dbReference>
<dbReference type="EC" id="5.6.2.4" evidence="12"/>
<evidence type="ECO:0000256" key="11">
    <source>
        <dbReference type="ARBA" id="ARBA00034617"/>
    </source>
</evidence>
<dbReference type="CDD" id="cd17932">
    <property type="entry name" value="DEXQc_UvrD"/>
    <property type="match status" value="1"/>
</dbReference>
<keyword evidence="19" id="KW-1185">Reference proteome</keyword>
<keyword evidence="1" id="KW-0540">Nuclease</keyword>
<evidence type="ECO:0000259" key="17">
    <source>
        <dbReference type="PROSITE" id="PS51217"/>
    </source>
</evidence>
<evidence type="ECO:0000259" key="16">
    <source>
        <dbReference type="PROSITE" id="PS51198"/>
    </source>
</evidence>
<keyword evidence="8" id="KW-0238">DNA-binding</keyword>
<name>W1Q5G1_ABIDE</name>
<keyword evidence="3" id="KW-0227">DNA damage</keyword>
<dbReference type="eggNOG" id="COG1074">
    <property type="taxonomic scope" value="Bacteria"/>
</dbReference>
<evidence type="ECO:0000256" key="2">
    <source>
        <dbReference type="ARBA" id="ARBA00022741"/>
    </source>
</evidence>
<dbReference type="Pfam" id="PF12705">
    <property type="entry name" value="PDDEXK_1"/>
    <property type="match status" value="1"/>
</dbReference>
<dbReference type="RefSeq" id="WP_023390861.1">
    <property type="nucleotide sequence ID" value="NZ_KI535340.1"/>
</dbReference>
<keyword evidence="10" id="KW-0413">Isomerase</keyword>
<evidence type="ECO:0000313" key="19">
    <source>
        <dbReference type="Proteomes" id="UP000019050"/>
    </source>
</evidence>
<dbReference type="GO" id="GO:0000725">
    <property type="term" value="P:recombinational repair"/>
    <property type="evidence" value="ECO:0007669"/>
    <property type="project" value="TreeGrafter"/>
</dbReference>
<evidence type="ECO:0000256" key="15">
    <source>
        <dbReference type="SAM" id="Coils"/>
    </source>
</evidence>
<evidence type="ECO:0000256" key="3">
    <source>
        <dbReference type="ARBA" id="ARBA00022763"/>
    </source>
</evidence>
<evidence type="ECO:0000256" key="5">
    <source>
        <dbReference type="ARBA" id="ARBA00022806"/>
    </source>
</evidence>
<dbReference type="Pfam" id="PF13361">
    <property type="entry name" value="UvrD_C"/>
    <property type="match status" value="1"/>
</dbReference>
<dbReference type="InterPro" id="IPR027417">
    <property type="entry name" value="P-loop_NTPase"/>
</dbReference>
<dbReference type="SUPFAM" id="SSF52980">
    <property type="entry name" value="Restriction endonuclease-like"/>
    <property type="match status" value="1"/>
</dbReference>
<dbReference type="GO" id="GO:0043138">
    <property type="term" value="F:3'-5' DNA helicase activity"/>
    <property type="evidence" value="ECO:0007669"/>
    <property type="project" value="UniProtKB-EC"/>
</dbReference>
<feature type="domain" description="UvrD-like helicase C-terminal" evidence="17">
    <location>
        <begin position="519"/>
        <end position="822"/>
    </location>
</feature>
<dbReference type="GO" id="GO:0003677">
    <property type="term" value="F:DNA binding"/>
    <property type="evidence" value="ECO:0007669"/>
    <property type="project" value="UniProtKB-KW"/>
</dbReference>
<dbReference type="PROSITE" id="PS51198">
    <property type="entry name" value="UVRD_HELICASE_ATP_BIND"/>
    <property type="match status" value="1"/>
</dbReference>